<dbReference type="Proteomes" id="UP000321362">
    <property type="component" value="Chromosome"/>
</dbReference>
<dbReference type="Pfam" id="PF13472">
    <property type="entry name" value="Lipase_GDSL_2"/>
    <property type="match status" value="1"/>
</dbReference>
<dbReference type="OrthoDB" id="158267at2"/>
<keyword evidence="2" id="KW-0378">Hydrolase</keyword>
<dbReference type="EMBL" id="CP042437">
    <property type="protein sequence ID" value="QEC77868.1"/>
    <property type="molecule type" value="Genomic_DNA"/>
</dbReference>
<evidence type="ECO:0000259" key="1">
    <source>
        <dbReference type="Pfam" id="PF13472"/>
    </source>
</evidence>
<dbReference type="PROSITE" id="PS51257">
    <property type="entry name" value="PROKAR_LIPOPROTEIN"/>
    <property type="match status" value="1"/>
</dbReference>
<feature type="domain" description="SGNH hydrolase-type esterase" evidence="1">
    <location>
        <begin position="53"/>
        <end position="228"/>
    </location>
</feature>
<dbReference type="InterPro" id="IPR013830">
    <property type="entry name" value="SGNH_hydro"/>
</dbReference>
<keyword evidence="3" id="KW-1185">Reference proteome</keyword>
<organism evidence="2 3">
    <name type="scientific">Mucilaginibacter ginsenosidivorax</name>
    <dbReference type="NCBI Taxonomy" id="862126"/>
    <lineage>
        <taxon>Bacteria</taxon>
        <taxon>Pseudomonadati</taxon>
        <taxon>Bacteroidota</taxon>
        <taxon>Sphingobacteriia</taxon>
        <taxon>Sphingobacteriales</taxon>
        <taxon>Sphingobacteriaceae</taxon>
        <taxon>Mucilaginibacter</taxon>
    </lineage>
</organism>
<dbReference type="Gene3D" id="3.40.50.1110">
    <property type="entry name" value="SGNH hydrolase"/>
    <property type="match status" value="1"/>
</dbReference>
<evidence type="ECO:0000313" key="2">
    <source>
        <dbReference type="EMBL" id="QEC77868.1"/>
    </source>
</evidence>
<proteinExistence type="predicted"/>
<reference evidence="2 3" key="1">
    <citation type="journal article" date="2013" name="J. Microbiol.">
        <title>Mucilaginibacter ginsenosidivorax sp. nov., with ginsenoside converting activity isolated from sediment.</title>
        <authorList>
            <person name="Kim J.K."/>
            <person name="Choi T.E."/>
            <person name="Liu Q.M."/>
            <person name="Park H.Y."/>
            <person name="Yi T.H."/>
            <person name="Yoon M.H."/>
            <person name="Kim S.C."/>
            <person name="Im W.T."/>
        </authorList>
    </citation>
    <scope>NUCLEOTIDE SEQUENCE [LARGE SCALE GENOMIC DNA]</scope>
    <source>
        <strain evidence="2 3">KHI28</strain>
    </source>
</reference>
<dbReference type="CDD" id="cd01832">
    <property type="entry name" value="SGNH_hydrolase_like_1"/>
    <property type="match status" value="1"/>
</dbReference>
<dbReference type="AlphaFoldDB" id="A0A5B8W6J3"/>
<name>A0A5B8W6J3_9SPHI</name>
<dbReference type="RefSeq" id="WP_147055960.1">
    <property type="nucleotide sequence ID" value="NZ_CP042437.1"/>
</dbReference>
<dbReference type="KEGG" id="mgk:FSB76_18700"/>
<accession>A0A5B8W6J3</accession>
<gene>
    <name evidence="2" type="ORF">FSB76_18700</name>
</gene>
<dbReference type="GO" id="GO:0016788">
    <property type="term" value="F:hydrolase activity, acting on ester bonds"/>
    <property type="evidence" value="ECO:0007669"/>
    <property type="project" value="UniProtKB-ARBA"/>
</dbReference>
<protein>
    <submittedName>
        <fullName evidence="2">SGNH/GDSL hydrolase family protein</fullName>
    </submittedName>
</protein>
<sequence>MKALFIILCSIGALTACSKKNDPMQNMNSGPNPPSTGTVPVTGTTTDTLSYLALGDSYTIGQSVTARESFPYQLAAELPGFKVTEPTIIARTGWITDQLINAIKSSTINDKTYDFVTLLIGVNDQYDGYSKDNYRIKFAAVLNTAIRFAKGNKKHVFVLSIPDYGVTPFGNGNEAVIGPDIDKFNAINLDESKKAGVIYVDITAISKQAAFDLSLLANDRLHPSAKMYNQWVLKLIPEVLAQFKK</sequence>
<dbReference type="SUPFAM" id="SSF52266">
    <property type="entry name" value="SGNH hydrolase"/>
    <property type="match status" value="1"/>
</dbReference>
<evidence type="ECO:0000313" key="3">
    <source>
        <dbReference type="Proteomes" id="UP000321362"/>
    </source>
</evidence>
<dbReference type="InterPro" id="IPR036514">
    <property type="entry name" value="SGNH_hydro_sf"/>
</dbReference>